<gene>
    <name evidence="1" type="ORF">GA0070563_105345</name>
</gene>
<organism evidence="1 2">
    <name type="scientific">Micromonospora carbonacea</name>
    <dbReference type="NCBI Taxonomy" id="47853"/>
    <lineage>
        <taxon>Bacteria</taxon>
        <taxon>Bacillati</taxon>
        <taxon>Actinomycetota</taxon>
        <taxon>Actinomycetes</taxon>
        <taxon>Micromonosporales</taxon>
        <taxon>Micromonosporaceae</taxon>
        <taxon>Micromonospora</taxon>
    </lineage>
</organism>
<evidence type="ECO:0008006" key="3">
    <source>
        <dbReference type="Google" id="ProtNLM"/>
    </source>
</evidence>
<keyword evidence="2" id="KW-1185">Reference proteome</keyword>
<dbReference type="STRING" id="47853.TK50_23325"/>
<name>A0A1C4Y401_9ACTN</name>
<dbReference type="EMBL" id="FMCT01000005">
    <property type="protein sequence ID" value="SCF15438.1"/>
    <property type="molecule type" value="Genomic_DNA"/>
</dbReference>
<dbReference type="Proteomes" id="UP000183585">
    <property type="component" value="Unassembled WGS sequence"/>
</dbReference>
<sequence length="99" mass="10786">MERRVERRAVRHGADYACGGSSQGDFSGEGRRGMAWSWRYEGADGAAAEGPAETFGSQADAESWIGQTWRELAASGVTTVTLVEDDRVDYRMSLQPPAE</sequence>
<dbReference type="AlphaFoldDB" id="A0A1C4Y401"/>
<protein>
    <recommendedName>
        <fullName evidence="3">DUF2188 domain-containing protein</fullName>
    </recommendedName>
</protein>
<proteinExistence type="predicted"/>
<evidence type="ECO:0000313" key="1">
    <source>
        <dbReference type="EMBL" id="SCF15438.1"/>
    </source>
</evidence>
<accession>A0A1C4Y401</accession>
<evidence type="ECO:0000313" key="2">
    <source>
        <dbReference type="Proteomes" id="UP000183585"/>
    </source>
</evidence>
<reference evidence="2" key="1">
    <citation type="submission" date="2016-06" db="EMBL/GenBank/DDBJ databases">
        <authorList>
            <person name="Varghese N."/>
            <person name="Submissions Spin"/>
        </authorList>
    </citation>
    <scope>NUCLEOTIDE SEQUENCE [LARGE SCALE GENOMIC DNA]</scope>
    <source>
        <strain evidence="2">DSM 43168</strain>
    </source>
</reference>